<sequence>MANKHIEEIIMPDLTSEVLGNNYRKMTPTTTTGGEFYSNFGTRQLAWFKVELANLNNADNFTNADSVFSKAVRGLQLNTEVYFISKPVSTTTDYFVVAVANDTTPDNSNDGDDQSSPTQAELIKRIVDRATTGSSAVTAYTF</sequence>
<dbReference type="EMBL" id="LR798231">
    <property type="protein sequence ID" value="CAB5208600.1"/>
    <property type="molecule type" value="Genomic_DNA"/>
</dbReference>
<protein>
    <submittedName>
        <fullName evidence="1">Uncharacterized protein</fullName>
    </submittedName>
</protein>
<dbReference type="EMBL" id="LR796187">
    <property type="protein sequence ID" value="CAB4125252.1"/>
    <property type="molecule type" value="Genomic_DNA"/>
</dbReference>
<proteinExistence type="predicted"/>
<organism evidence="1">
    <name type="scientific">uncultured Caudovirales phage</name>
    <dbReference type="NCBI Taxonomy" id="2100421"/>
    <lineage>
        <taxon>Viruses</taxon>
        <taxon>Duplodnaviria</taxon>
        <taxon>Heunggongvirae</taxon>
        <taxon>Uroviricota</taxon>
        <taxon>Caudoviricetes</taxon>
        <taxon>Peduoviridae</taxon>
        <taxon>Maltschvirus</taxon>
        <taxon>Maltschvirus maltsch</taxon>
    </lineage>
</organism>
<gene>
    <name evidence="2" type="ORF">UFOVP181_83</name>
    <name evidence="1" type="ORF">UFOVP57_79</name>
</gene>
<evidence type="ECO:0000313" key="1">
    <source>
        <dbReference type="EMBL" id="CAB4125252.1"/>
    </source>
</evidence>
<evidence type="ECO:0000313" key="2">
    <source>
        <dbReference type="EMBL" id="CAB5208600.1"/>
    </source>
</evidence>
<reference evidence="1" key="1">
    <citation type="submission" date="2020-04" db="EMBL/GenBank/DDBJ databases">
        <authorList>
            <person name="Chiriac C."/>
            <person name="Salcher M."/>
            <person name="Ghai R."/>
            <person name="Kavagutti S V."/>
        </authorList>
    </citation>
    <scope>NUCLEOTIDE SEQUENCE</scope>
</reference>
<accession>A0A6J5KV85</accession>
<name>A0A6J5KV85_9CAUD</name>